<evidence type="ECO:0000256" key="1">
    <source>
        <dbReference type="SAM" id="SignalP"/>
    </source>
</evidence>
<reference evidence="2 3" key="1">
    <citation type="journal article" date="2016" name="Int. J. Syst. Evol. Microbiol.">
        <title>Ensifer glycinis sp. nov., an novel rhizobial species associated with Glycine spp.</title>
        <authorList>
            <person name="Yan H."/>
            <person name="Yan J."/>
            <person name="Sui X.H."/>
            <person name="Wang E.T."/>
            <person name="Chen W.X."/>
            <person name="Zhang X.X."/>
            <person name="Chen W.F."/>
        </authorList>
    </citation>
    <scope>NUCLEOTIDE SEQUENCE [LARGE SCALE GENOMIC DNA]</scope>
    <source>
        <strain evidence="2 3">CCBAU 23380</strain>
    </source>
</reference>
<feature type="signal peptide" evidence="1">
    <location>
        <begin position="1"/>
        <end position="27"/>
    </location>
</feature>
<dbReference type="Proteomes" id="UP000094025">
    <property type="component" value="Unassembled WGS sequence"/>
</dbReference>
<gene>
    <name evidence="2" type="ORF">AU381_04870</name>
</gene>
<evidence type="ECO:0000313" key="3">
    <source>
        <dbReference type="Proteomes" id="UP000094025"/>
    </source>
</evidence>
<proteinExistence type="predicted"/>
<sequence length="395" mass="42370">MKRPVCIVLAVVCSGAVLLVFPVAAMAEDRLPVLVEGCAAPCAGYEVSAEVQNDWVFAADPSLLKSDELEPTITVDLFLAPTDNLRFATSIITEHVIEREAGENQIFHGVGSYLAELYTSAEAGPATIRAGKFDTIFSLASEVAPGINATELLSDIDADERLGAEVVLDFAGLGIKQALAATAFTTDRSFLSNSLFTRRGRTRLSDGGAGNTDGLSSFSITLDGCRGAEPVACYSDGDFGYRFGMRYQAAGQPSREEPEDRLKGGDELAYLAAATTSVELDEMTLRLLGETTYLRHFDGGSDDAWLLTGSAALELEPVTYVASYTQQLNLVAGEPDTREHLADFEAIYEPQEGTSFEGWEFAAAYTVARDADETAHIFSVRAVFNFDGDVELGAQ</sequence>
<accession>A0A178Y0X4</accession>
<name>A0A178Y0X4_9HYPH</name>
<dbReference type="RefSeq" id="WP_064241504.1">
    <property type="nucleotide sequence ID" value="NZ_LPUX01000053.1"/>
</dbReference>
<protein>
    <recommendedName>
        <fullName evidence="4">Porin</fullName>
    </recommendedName>
</protein>
<feature type="chain" id="PRO_5008097421" description="Porin" evidence="1">
    <location>
        <begin position="28"/>
        <end position="395"/>
    </location>
</feature>
<dbReference type="AlphaFoldDB" id="A0A178Y0X4"/>
<dbReference type="STRING" id="1472378.AU381_04870"/>
<dbReference type="EMBL" id="LPUX01000053">
    <property type="protein sequence ID" value="OAP41210.1"/>
    <property type="molecule type" value="Genomic_DNA"/>
</dbReference>
<evidence type="ECO:0008006" key="4">
    <source>
        <dbReference type="Google" id="ProtNLM"/>
    </source>
</evidence>
<keyword evidence="1" id="KW-0732">Signal</keyword>
<dbReference type="OrthoDB" id="7801464at2"/>
<organism evidence="2 3">
    <name type="scientific">Sinorhizobium glycinis</name>
    <dbReference type="NCBI Taxonomy" id="1472378"/>
    <lineage>
        <taxon>Bacteria</taxon>
        <taxon>Pseudomonadati</taxon>
        <taxon>Pseudomonadota</taxon>
        <taxon>Alphaproteobacteria</taxon>
        <taxon>Hyphomicrobiales</taxon>
        <taxon>Rhizobiaceae</taxon>
        <taxon>Sinorhizobium/Ensifer group</taxon>
        <taxon>Sinorhizobium</taxon>
    </lineage>
</organism>
<keyword evidence="3" id="KW-1185">Reference proteome</keyword>
<evidence type="ECO:0000313" key="2">
    <source>
        <dbReference type="EMBL" id="OAP41210.1"/>
    </source>
</evidence>
<comment type="caution">
    <text evidence="2">The sequence shown here is derived from an EMBL/GenBank/DDBJ whole genome shotgun (WGS) entry which is preliminary data.</text>
</comment>